<dbReference type="Proteomes" id="UP000038010">
    <property type="component" value="Unassembled WGS sequence"/>
</dbReference>
<dbReference type="Pfam" id="PF13460">
    <property type="entry name" value="NAD_binding_10"/>
    <property type="match status" value="1"/>
</dbReference>
<feature type="region of interest" description="Disordered" evidence="1">
    <location>
        <begin position="288"/>
        <end position="317"/>
    </location>
</feature>
<dbReference type="AlphaFoldDB" id="A0A0N1HA41"/>
<dbReference type="InterPro" id="IPR016040">
    <property type="entry name" value="NAD(P)-bd_dom"/>
</dbReference>
<reference evidence="3 4" key="1">
    <citation type="submission" date="2015-06" db="EMBL/GenBank/DDBJ databases">
        <title>Draft genome of the ant-associated black yeast Phialophora attae CBS 131958.</title>
        <authorList>
            <person name="Moreno L.F."/>
            <person name="Stielow B.J."/>
            <person name="de Hoog S."/>
            <person name="Vicente V.A."/>
            <person name="Weiss V.A."/>
            <person name="de Vries M."/>
            <person name="Cruz L.M."/>
            <person name="Souza E.M."/>
        </authorList>
    </citation>
    <scope>NUCLEOTIDE SEQUENCE [LARGE SCALE GENOMIC DNA]</scope>
    <source>
        <strain evidence="3 4">CBS 131958</strain>
    </source>
</reference>
<feature type="compositionally biased region" description="Basic and acidic residues" evidence="1">
    <location>
        <begin position="299"/>
        <end position="317"/>
    </location>
</feature>
<dbReference type="PANTHER" id="PTHR43162:SF1">
    <property type="entry name" value="PRESTALK A DIFFERENTIATION PROTEIN A"/>
    <property type="match status" value="1"/>
</dbReference>
<organism evidence="3 4">
    <name type="scientific">Cyphellophora attinorum</name>
    <dbReference type="NCBI Taxonomy" id="1664694"/>
    <lineage>
        <taxon>Eukaryota</taxon>
        <taxon>Fungi</taxon>
        <taxon>Dikarya</taxon>
        <taxon>Ascomycota</taxon>
        <taxon>Pezizomycotina</taxon>
        <taxon>Eurotiomycetes</taxon>
        <taxon>Chaetothyriomycetidae</taxon>
        <taxon>Chaetothyriales</taxon>
        <taxon>Cyphellophoraceae</taxon>
        <taxon>Cyphellophora</taxon>
    </lineage>
</organism>
<dbReference type="PANTHER" id="PTHR43162">
    <property type="match status" value="1"/>
</dbReference>
<proteinExistence type="predicted"/>
<sequence length="339" mass="36498">MATPPPTIIIFGPTGQTACSAARTAHSHGAKIVLAMRDPSKPIPGLPTTEEQRGNYTRVQADLTDPASVAEAVKSSGATRAFIYFVFGTKDYMRASIEALRDNGVEFVVFLSSSSIGLHTGDRDDVTALRSIPPEAIIPYQHGMVEAELADVFGREGGCVALRPGYFASNLFRLKDGIAKGEVRILAPQLTWDCIAPEDIGEVGGVILAKGATGSASADADEHAISGNVIYLYGPENRSMGEAIGVIGRASNKAEAVRVTSISKEEMLEQFVQQKMPKPLAEYLVKVQSDDSGNGDSDPDWRRPRNREGIENVRKYTGRDGTGLEEWVERNKEGFLAQG</sequence>
<protein>
    <recommendedName>
        <fullName evidence="2">NAD(P)-binding domain-containing protein</fullName>
    </recommendedName>
</protein>
<evidence type="ECO:0000259" key="2">
    <source>
        <dbReference type="Pfam" id="PF13460"/>
    </source>
</evidence>
<dbReference type="InterPro" id="IPR036291">
    <property type="entry name" value="NAD(P)-bd_dom_sf"/>
</dbReference>
<dbReference type="InterPro" id="IPR051604">
    <property type="entry name" value="Ergot_Alk_Oxidoreductase"/>
</dbReference>
<dbReference type="GeneID" id="28740632"/>
<dbReference type="OrthoDB" id="419598at2759"/>
<dbReference type="SUPFAM" id="SSF51735">
    <property type="entry name" value="NAD(P)-binding Rossmann-fold domains"/>
    <property type="match status" value="1"/>
</dbReference>
<keyword evidence="4" id="KW-1185">Reference proteome</keyword>
<dbReference type="VEuPathDB" id="FungiDB:AB675_8315"/>
<name>A0A0N1HA41_9EURO</name>
<feature type="domain" description="NAD(P)-binding" evidence="2">
    <location>
        <begin position="12"/>
        <end position="118"/>
    </location>
</feature>
<dbReference type="Gene3D" id="3.40.50.720">
    <property type="entry name" value="NAD(P)-binding Rossmann-like Domain"/>
    <property type="match status" value="1"/>
</dbReference>
<dbReference type="RefSeq" id="XP_018004685.1">
    <property type="nucleotide sequence ID" value="XM_018148752.1"/>
</dbReference>
<gene>
    <name evidence="3" type="ORF">AB675_8315</name>
</gene>
<evidence type="ECO:0000313" key="3">
    <source>
        <dbReference type="EMBL" id="KPI44722.1"/>
    </source>
</evidence>
<comment type="caution">
    <text evidence="3">The sequence shown here is derived from an EMBL/GenBank/DDBJ whole genome shotgun (WGS) entry which is preliminary data.</text>
</comment>
<dbReference type="EMBL" id="LFJN01000003">
    <property type="protein sequence ID" value="KPI44722.1"/>
    <property type="molecule type" value="Genomic_DNA"/>
</dbReference>
<evidence type="ECO:0000256" key="1">
    <source>
        <dbReference type="SAM" id="MobiDB-lite"/>
    </source>
</evidence>
<dbReference type="STRING" id="1664694.A0A0N1HA41"/>
<evidence type="ECO:0000313" key="4">
    <source>
        <dbReference type="Proteomes" id="UP000038010"/>
    </source>
</evidence>
<accession>A0A0N1HA41</accession>